<accession>A0ABS7DQ52</accession>
<reference evidence="3 4" key="1">
    <citation type="submission" date="2021-03" db="EMBL/GenBank/DDBJ databases">
        <title>Caproiciproducens sp. nov. isolated from feces of cow.</title>
        <authorList>
            <person name="Choi J.-Y."/>
        </authorList>
    </citation>
    <scope>NUCLEOTIDE SEQUENCE [LARGE SCALE GENOMIC DNA]</scope>
    <source>
        <strain evidence="3 4">AGMB10547</strain>
    </source>
</reference>
<gene>
    <name evidence="3" type="ORF">J5W02_10195</name>
</gene>
<dbReference type="PANTHER" id="PTHR33375">
    <property type="entry name" value="CHROMOSOME-PARTITIONING PROTEIN PARB-RELATED"/>
    <property type="match status" value="1"/>
</dbReference>
<dbReference type="RefSeq" id="WP_219965573.1">
    <property type="nucleotide sequence ID" value="NZ_JAGFNZ010000003.1"/>
</dbReference>
<dbReference type="InterPro" id="IPR006597">
    <property type="entry name" value="Sel1-like"/>
</dbReference>
<dbReference type="InterPro" id="IPR036086">
    <property type="entry name" value="ParB/Sulfiredoxin_sf"/>
</dbReference>
<dbReference type="Gene3D" id="1.25.40.10">
    <property type="entry name" value="Tetratricopeptide repeat domain"/>
    <property type="match status" value="1"/>
</dbReference>
<name>A0ABS7DQ52_9FIRM</name>
<evidence type="ECO:0000313" key="4">
    <source>
        <dbReference type="Proteomes" id="UP000719942"/>
    </source>
</evidence>
<dbReference type="Proteomes" id="UP000719942">
    <property type="component" value="Unassembled WGS sequence"/>
</dbReference>
<dbReference type="InterPro" id="IPR011990">
    <property type="entry name" value="TPR-like_helical_dom_sf"/>
</dbReference>
<feature type="compositionally biased region" description="Basic and acidic residues" evidence="1">
    <location>
        <begin position="428"/>
        <end position="438"/>
    </location>
</feature>
<feature type="region of interest" description="Disordered" evidence="1">
    <location>
        <begin position="406"/>
        <end position="459"/>
    </location>
</feature>
<evidence type="ECO:0000256" key="1">
    <source>
        <dbReference type="SAM" id="MobiDB-lite"/>
    </source>
</evidence>
<proteinExistence type="predicted"/>
<organism evidence="3 4">
    <name type="scientific">Caproiciproducens faecalis</name>
    <dbReference type="NCBI Taxonomy" id="2820301"/>
    <lineage>
        <taxon>Bacteria</taxon>
        <taxon>Bacillati</taxon>
        <taxon>Bacillota</taxon>
        <taxon>Clostridia</taxon>
        <taxon>Eubacteriales</taxon>
        <taxon>Acutalibacteraceae</taxon>
        <taxon>Caproiciproducens</taxon>
    </lineage>
</organism>
<protein>
    <submittedName>
        <fullName evidence="3">ParB N-terminal domain-containing protein</fullName>
    </submittedName>
</protein>
<evidence type="ECO:0000259" key="2">
    <source>
        <dbReference type="SMART" id="SM00470"/>
    </source>
</evidence>
<feature type="region of interest" description="Disordered" evidence="1">
    <location>
        <begin position="191"/>
        <end position="217"/>
    </location>
</feature>
<feature type="compositionally biased region" description="Basic and acidic residues" evidence="1">
    <location>
        <begin position="446"/>
        <end position="456"/>
    </location>
</feature>
<dbReference type="PANTHER" id="PTHR33375:SF1">
    <property type="entry name" value="CHROMOSOME-PARTITIONING PROTEIN PARB-RELATED"/>
    <property type="match status" value="1"/>
</dbReference>
<dbReference type="SMART" id="SM00470">
    <property type="entry name" value="ParB"/>
    <property type="match status" value="1"/>
</dbReference>
<dbReference type="Pfam" id="PF02195">
    <property type="entry name" value="ParB_N"/>
    <property type="match status" value="1"/>
</dbReference>
<feature type="domain" description="ParB-like N-terminal" evidence="2">
    <location>
        <begin position="230"/>
        <end position="323"/>
    </location>
</feature>
<dbReference type="SMART" id="SM00671">
    <property type="entry name" value="SEL1"/>
    <property type="match status" value="2"/>
</dbReference>
<evidence type="ECO:0000313" key="3">
    <source>
        <dbReference type="EMBL" id="MBW7573182.1"/>
    </source>
</evidence>
<comment type="caution">
    <text evidence="3">The sequence shown here is derived from an EMBL/GenBank/DDBJ whole genome shotgun (WGS) entry which is preliminary data.</text>
</comment>
<feature type="compositionally biased region" description="Basic and acidic residues" evidence="1">
    <location>
        <begin position="204"/>
        <end position="217"/>
    </location>
</feature>
<dbReference type="SUPFAM" id="SSF81901">
    <property type="entry name" value="HCP-like"/>
    <property type="match status" value="1"/>
</dbReference>
<dbReference type="InterPro" id="IPR050336">
    <property type="entry name" value="Chromosome_partition/occlusion"/>
</dbReference>
<dbReference type="InterPro" id="IPR003115">
    <property type="entry name" value="ParB_N"/>
</dbReference>
<sequence length="566" mass="62999">MFGAKRKTVLEQTAEIEIPKSIPEPYKDEPAQWESLSDEERLSLWYSMGQAAPKIPDGTDIGEWFEAAASKGDARAMYVLGKMYYKGIRKEANPLHAGTWYSRASAAANPFADYELAKMSEFGFGMVKDTSLASELYENAYGAFLKMEEKAPNKIIELKLAILCENNLINEADPAAAKHWRELATVQPVVPKPEINSRPISPDKTGKPDQKPQAEMENRVSDVLKSGTPQDVPVEYIVPAERNPYAKGDTEEEIYNLAMSIQINGLIYPLLLNKITDTEYRIIAGEKRYKAITRYLHWDTIPSTVHEHLSPNAAQLMLHAANLDVREYTSGQKLQFYIDAEQLLCDMKDSGEYTGAIQKGISEMLGISTHQVRKYKRIVEALSDKQLQKVMDGNISIERAYKLAQSASVEKPDAAEEPESGRTSAFTEKPDAMKELKSGRTSAFTEKPDAMEELKSGRTSAFAEKPDAIEEPDPGRTSAFKDPGSYKETVSMLRMLPFAPGDICAVLEGDQVRDGIIDRIELYECALVLSVMVNNVRKSYPVSKIGVNIYIGEGCFDTAERAVKAS</sequence>
<dbReference type="Gene3D" id="3.90.1530.10">
    <property type="entry name" value="Conserved hypothetical protein from pyrococcus furiosus pfu- 392566-001, ParB domain"/>
    <property type="match status" value="1"/>
</dbReference>
<dbReference type="SUPFAM" id="SSF110849">
    <property type="entry name" value="ParB/Sulfiredoxin"/>
    <property type="match status" value="1"/>
</dbReference>
<dbReference type="EMBL" id="JAGFNZ010000003">
    <property type="protein sequence ID" value="MBW7573182.1"/>
    <property type="molecule type" value="Genomic_DNA"/>
</dbReference>
<keyword evidence="4" id="KW-1185">Reference proteome</keyword>